<dbReference type="EMBL" id="SKBM01000023">
    <property type="protein sequence ID" value="TCZ56277.1"/>
    <property type="molecule type" value="Genomic_DNA"/>
</dbReference>
<dbReference type="InterPro" id="IPR001763">
    <property type="entry name" value="Rhodanese-like_dom"/>
</dbReference>
<dbReference type="GO" id="GO:0004521">
    <property type="term" value="F:RNA endonuclease activity"/>
    <property type="evidence" value="ECO:0007669"/>
    <property type="project" value="TreeGrafter"/>
</dbReference>
<dbReference type="AlphaFoldDB" id="A0A4V2WJX9"/>
<comment type="caution">
    <text evidence="2">The sequence shown here is derived from an EMBL/GenBank/DDBJ whole genome shotgun (WGS) entry which is preliminary data.</text>
</comment>
<dbReference type="GO" id="GO:0016874">
    <property type="term" value="F:ligase activity"/>
    <property type="evidence" value="ECO:0007669"/>
    <property type="project" value="UniProtKB-KW"/>
</dbReference>
<dbReference type="EC" id="3.1.-.-" evidence="2"/>
<proteinExistence type="predicted"/>
<name>A0A4V2WJX9_9PROT</name>
<dbReference type="InterPro" id="IPR050698">
    <property type="entry name" value="MBL"/>
</dbReference>
<dbReference type="PANTHER" id="PTHR11203">
    <property type="entry name" value="CLEAVAGE AND POLYADENYLATION SPECIFICITY FACTOR FAMILY MEMBER"/>
    <property type="match status" value="1"/>
</dbReference>
<gene>
    <name evidence="2" type="ORF">EXY23_20050</name>
</gene>
<dbReference type="InterPro" id="IPR026360">
    <property type="entry name" value="Xnuc_lig_assoc"/>
</dbReference>
<keyword evidence="2" id="KW-0269">Exonuclease</keyword>
<dbReference type="OrthoDB" id="9803916at2"/>
<keyword evidence="2" id="KW-0540">Nuclease</keyword>
<dbReference type="PANTHER" id="PTHR11203:SF49">
    <property type="entry name" value="BLL1145 PROTEIN"/>
    <property type="match status" value="1"/>
</dbReference>
<keyword evidence="2" id="KW-0436">Ligase</keyword>
<sequence length="377" mass="40035">MPPHPESWLRVTPQGLFCEPGGFFIDPVRPVERAVITHGHADHARPGHGAVLATAETLAIMRTRMGEAGAGAVQQPIRPGEVLHQGGVAIRLAPAGHVLGSAQVVLDWQGSRAVVSGDYKRQRDPTCAPFEPVPCPGGCDVFVTEATFALPVFRHPPPEGEVAKLLKSLALFPERTHVVGCYALGKAQRLIRLLREAGWEAPIHLHGALASLCRLYEELGVPLGPLAPATVANKAALRGAIVLAPPSAVQDRWARRLAEPVVAVASGWMQVRQRARLRQVELPMVISDHADWDDLNRSIDEVGAPEVWVTHGRDDALVHALGLRGIRGRALHLVGLGEEDEGAATEAAAPLADGEHAAGHGLDQGIDRAAVHGGEAG</sequence>
<dbReference type="Proteomes" id="UP000295023">
    <property type="component" value="Unassembled WGS sequence"/>
</dbReference>
<dbReference type="RefSeq" id="WP_132293689.1">
    <property type="nucleotide sequence ID" value="NZ_SKBM01000023.1"/>
</dbReference>
<evidence type="ECO:0000313" key="2">
    <source>
        <dbReference type="EMBL" id="TCZ56277.1"/>
    </source>
</evidence>
<protein>
    <submittedName>
        <fullName evidence="2">Ligase-associated DNA damage response exonuclease</fullName>
        <ecNumber evidence="2">3.1.-.-</ecNumber>
    </submittedName>
</protein>
<evidence type="ECO:0000313" key="3">
    <source>
        <dbReference type="Proteomes" id="UP000295023"/>
    </source>
</evidence>
<dbReference type="NCBIfam" id="TIGR04122">
    <property type="entry name" value="Xnuc_lig_assoc"/>
    <property type="match status" value="1"/>
</dbReference>
<dbReference type="Gene3D" id="3.60.15.10">
    <property type="entry name" value="Ribonuclease Z/Hydroxyacylglutathione hydrolase-like"/>
    <property type="match status" value="1"/>
</dbReference>
<reference evidence="2 3" key="1">
    <citation type="submission" date="2019-03" db="EMBL/GenBank/DDBJ databases">
        <title>Paracraurococcus aquatilis NE82 genome sequence.</title>
        <authorList>
            <person name="Zhao Y."/>
            <person name="Du Z."/>
        </authorList>
    </citation>
    <scope>NUCLEOTIDE SEQUENCE [LARGE SCALE GENOMIC DNA]</scope>
    <source>
        <strain evidence="2 3">NE82</strain>
    </source>
</reference>
<keyword evidence="2" id="KW-0378">Hydrolase</keyword>
<dbReference type="SUPFAM" id="SSF56281">
    <property type="entry name" value="Metallo-hydrolase/oxidoreductase"/>
    <property type="match status" value="1"/>
</dbReference>
<keyword evidence="3" id="KW-1185">Reference proteome</keyword>
<feature type="domain" description="Rhodanese" evidence="1">
    <location>
        <begin position="157"/>
        <end position="221"/>
    </location>
</feature>
<dbReference type="PROSITE" id="PS50206">
    <property type="entry name" value="RHODANESE_3"/>
    <property type="match status" value="1"/>
</dbReference>
<dbReference type="GO" id="GO:0004527">
    <property type="term" value="F:exonuclease activity"/>
    <property type="evidence" value="ECO:0007669"/>
    <property type="project" value="UniProtKB-KW"/>
</dbReference>
<dbReference type="InterPro" id="IPR036866">
    <property type="entry name" value="RibonucZ/Hydroxyglut_hydro"/>
</dbReference>
<organism evidence="2 3">
    <name type="scientific">Roseicella aquatilis</name>
    <dbReference type="NCBI Taxonomy" id="2527868"/>
    <lineage>
        <taxon>Bacteria</taxon>
        <taxon>Pseudomonadati</taxon>
        <taxon>Pseudomonadota</taxon>
        <taxon>Alphaproteobacteria</taxon>
        <taxon>Acetobacterales</taxon>
        <taxon>Roseomonadaceae</taxon>
        <taxon>Roseicella</taxon>
    </lineage>
</organism>
<accession>A0A4V2WJX9</accession>
<evidence type="ECO:0000259" key="1">
    <source>
        <dbReference type="PROSITE" id="PS50206"/>
    </source>
</evidence>